<evidence type="ECO:0000313" key="1">
    <source>
        <dbReference type="EMBL" id="KAL2333706.1"/>
    </source>
</evidence>
<keyword evidence="2" id="KW-1185">Reference proteome</keyword>
<evidence type="ECO:0000313" key="2">
    <source>
        <dbReference type="Proteomes" id="UP001603857"/>
    </source>
</evidence>
<name>A0ABD1MD48_9FABA</name>
<sequence length="77" mass="8922">MKSGKLPLLNFNSLSINKLLFSTFNEYSACFMLLYVCCCLPLELSPSPFLFFGAILQKQLYNEKSPKHFIEHVVYNH</sequence>
<comment type="caution">
    <text evidence="1">The sequence shown here is derived from an EMBL/GenBank/DDBJ whole genome shotgun (WGS) entry which is preliminary data.</text>
</comment>
<dbReference type="Proteomes" id="UP001603857">
    <property type="component" value="Unassembled WGS sequence"/>
</dbReference>
<dbReference type="AlphaFoldDB" id="A0ABD1MD48"/>
<accession>A0ABD1MD48</accession>
<protein>
    <submittedName>
        <fullName evidence="1">Uncharacterized protein</fullName>
    </submittedName>
</protein>
<dbReference type="EMBL" id="JBGMDY010000005">
    <property type="protein sequence ID" value="KAL2333706.1"/>
    <property type="molecule type" value="Genomic_DNA"/>
</dbReference>
<organism evidence="1 2">
    <name type="scientific">Flemingia macrophylla</name>
    <dbReference type="NCBI Taxonomy" id="520843"/>
    <lineage>
        <taxon>Eukaryota</taxon>
        <taxon>Viridiplantae</taxon>
        <taxon>Streptophyta</taxon>
        <taxon>Embryophyta</taxon>
        <taxon>Tracheophyta</taxon>
        <taxon>Spermatophyta</taxon>
        <taxon>Magnoliopsida</taxon>
        <taxon>eudicotyledons</taxon>
        <taxon>Gunneridae</taxon>
        <taxon>Pentapetalae</taxon>
        <taxon>rosids</taxon>
        <taxon>fabids</taxon>
        <taxon>Fabales</taxon>
        <taxon>Fabaceae</taxon>
        <taxon>Papilionoideae</taxon>
        <taxon>50 kb inversion clade</taxon>
        <taxon>NPAAA clade</taxon>
        <taxon>indigoferoid/millettioid clade</taxon>
        <taxon>Phaseoleae</taxon>
        <taxon>Flemingia</taxon>
    </lineage>
</organism>
<gene>
    <name evidence="1" type="ORF">Fmac_014919</name>
</gene>
<proteinExistence type="predicted"/>
<reference evidence="1 2" key="1">
    <citation type="submission" date="2024-08" db="EMBL/GenBank/DDBJ databases">
        <title>Insights into the chromosomal genome structure of Flemingia macrophylla.</title>
        <authorList>
            <person name="Ding Y."/>
            <person name="Zhao Y."/>
            <person name="Bi W."/>
            <person name="Wu M."/>
            <person name="Zhao G."/>
            <person name="Gong Y."/>
            <person name="Li W."/>
            <person name="Zhang P."/>
        </authorList>
    </citation>
    <scope>NUCLEOTIDE SEQUENCE [LARGE SCALE GENOMIC DNA]</scope>
    <source>
        <strain evidence="1">DYQJB</strain>
        <tissue evidence="1">Leaf</tissue>
    </source>
</reference>